<accession>A0A7S2UU70</accession>
<protein>
    <submittedName>
        <fullName evidence="2">Uncharacterized protein</fullName>
    </submittedName>
</protein>
<feature type="compositionally biased region" description="Basic residues" evidence="1">
    <location>
        <begin position="94"/>
        <end position="107"/>
    </location>
</feature>
<feature type="compositionally biased region" description="Low complexity" evidence="1">
    <location>
        <begin position="83"/>
        <end position="93"/>
    </location>
</feature>
<reference evidence="2" key="1">
    <citation type="submission" date="2021-01" db="EMBL/GenBank/DDBJ databases">
        <authorList>
            <person name="Corre E."/>
            <person name="Pelletier E."/>
            <person name="Niang G."/>
            <person name="Scheremetjew M."/>
            <person name="Finn R."/>
            <person name="Kale V."/>
            <person name="Holt S."/>
            <person name="Cochrane G."/>
            <person name="Meng A."/>
            <person name="Brown T."/>
            <person name="Cohen L."/>
        </authorList>
    </citation>
    <scope>NUCLEOTIDE SEQUENCE</scope>
    <source>
        <strain evidence="2">CCMP2084</strain>
    </source>
</reference>
<evidence type="ECO:0000313" key="2">
    <source>
        <dbReference type="EMBL" id="CAD9828239.1"/>
    </source>
</evidence>
<sequence>MAATPTPQQYTPTEEDLKRAISDYLNDSKVPVSSQKDVMAAVAKENPTWKIPARRFSKFLKREQASRKGVPLSPESGADDSRSVTSTSSSVSRSVKKLASKTKKKLFGKSGSSKASVASSSMGGSSKGSFNFFKKSSKNMSSAPAEIQVESAVPMKFSKETALPQMETEKEEEDLLPPPPPPVVKEEAPSVKVVEPTTADEPVSQNRGIVYQDDNTGKKDDQLCGGNCVVM</sequence>
<gene>
    <name evidence="2" type="ORF">ASEP1449_LOCUS20074</name>
</gene>
<feature type="region of interest" description="Disordered" evidence="1">
    <location>
        <begin position="60"/>
        <end position="135"/>
    </location>
</feature>
<name>A0A7S2UU70_9STRA</name>
<feature type="region of interest" description="Disordered" evidence="1">
    <location>
        <begin position="164"/>
        <end position="221"/>
    </location>
</feature>
<organism evidence="2">
    <name type="scientific">Attheya septentrionalis</name>
    <dbReference type="NCBI Taxonomy" id="420275"/>
    <lineage>
        <taxon>Eukaryota</taxon>
        <taxon>Sar</taxon>
        <taxon>Stramenopiles</taxon>
        <taxon>Ochrophyta</taxon>
        <taxon>Bacillariophyta</taxon>
        <taxon>Coscinodiscophyceae</taxon>
        <taxon>Chaetocerotophycidae</taxon>
        <taxon>Chaetocerotales</taxon>
        <taxon>Attheyaceae</taxon>
        <taxon>Attheya</taxon>
    </lineage>
</organism>
<evidence type="ECO:0000256" key="1">
    <source>
        <dbReference type="SAM" id="MobiDB-lite"/>
    </source>
</evidence>
<dbReference type="EMBL" id="HBHQ01029578">
    <property type="protein sequence ID" value="CAD9828239.1"/>
    <property type="molecule type" value="Transcribed_RNA"/>
</dbReference>
<proteinExistence type="predicted"/>
<feature type="compositionally biased region" description="Low complexity" evidence="1">
    <location>
        <begin position="108"/>
        <end position="135"/>
    </location>
</feature>
<dbReference type="AlphaFoldDB" id="A0A7S2UU70"/>